<evidence type="ECO:0000313" key="3">
    <source>
        <dbReference type="Proteomes" id="UP000719917"/>
    </source>
</evidence>
<feature type="transmembrane region" description="Helical" evidence="1">
    <location>
        <begin position="60"/>
        <end position="79"/>
    </location>
</feature>
<name>A0AAJ3DBG2_WEICO</name>
<feature type="transmembrane region" description="Helical" evidence="1">
    <location>
        <begin position="12"/>
        <end position="29"/>
    </location>
</feature>
<dbReference type="AlphaFoldDB" id="A0AAJ3DBG2"/>
<gene>
    <name evidence="2" type="ORF">GTU77_05505</name>
</gene>
<evidence type="ECO:0000313" key="2">
    <source>
        <dbReference type="EMBL" id="NBA11670.1"/>
    </source>
</evidence>
<accession>A0AAJ3DBG2</accession>
<keyword evidence="1" id="KW-1133">Transmembrane helix</keyword>
<protein>
    <submittedName>
        <fullName evidence="2">Uncharacterized protein</fullName>
    </submittedName>
</protein>
<sequence length="88" mass="9546">MTVIKEVLSHTTVLSIILVGLQSILLPMVKGRWPIFILPTVTLIIGNGMIWSNNDAQNKVMGTVVVIVLAGLLLLMGLVSKSRRTGNH</sequence>
<reference evidence="2" key="1">
    <citation type="submission" date="2020-01" db="EMBL/GenBank/DDBJ databases">
        <title>First Reported Case and Whole Genome of Weissella confusa in an Equid.</title>
        <authorList>
            <person name="Little S.V."/>
            <person name="Lawhon S.D."/>
        </authorList>
    </citation>
    <scope>NUCLEOTIDE SEQUENCE</scope>
    <source>
        <strain evidence="2">718955</strain>
    </source>
</reference>
<dbReference type="EMBL" id="JAAAMQ010000009">
    <property type="protein sequence ID" value="NBA11670.1"/>
    <property type="molecule type" value="Genomic_DNA"/>
</dbReference>
<feature type="transmembrane region" description="Helical" evidence="1">
    <location>
        <begin position="36"/>
        <end position="54"/>
    </location>
</feature>
<evidence type="ECO:0000256" key="1">
    <source>
        <dbReference type="SAM" id="Phobius"/>
    </source>
</evidence>
<keyword evidence="1" id="KW-0812">Transmembrane</keyword>
<dbReference type="RefSeq" id="WP_135798138.1">
    <property type="nucleotide sequence ID" value="NZ_CP027565.1"/>
</dbReference>
<proteinExistence type="predicted"/>
<comment type="caution">
    <text evidence="2">The sequence shown here is derived from an EMBL/GenBank/DDBJ whole genome shotgun (WGS) entry which is preliminary data.</text>
</comment>
<dbReference type="Proteomes" id="UP000719917">
    <property type="component" value="Unassembled WGS sequence"/>
</dbReference>
<organism evidence="2 3">
    <name type="scientific">Weissella confusa</name>
    <name type="common">Lactobacillus confusus</name>
    <dbReference type="NCBI Taxonomy" id="1583"/>
    <lineage>
        <taxon>Bacteria</taxon>
        <taxon>Bacillati</taxon>
        <taxon>Bacillota</taxon>
        <taxon>Bacilli</taxon>
        <taxon>Lactobacillales</taxon>
        <taxon>Lactobacillaceae</taxon>
        <taxon>Weissella</taxon>
    </lineage>
</organism>
<keyword evidence="1" id="KW-0472">Membrane</keyword>